<feature type="compositionally biased region" description="Basic residues" evidence="6">
    <location>
        <begin position="466"/>
        <end position="481"/>
    </location>
</feature>
<keyword evidence="1" id="KW-0479">Metal-binding</keyword>
<keyword evidence="3" id="KW-0862">Zinc</keyword>
<feature type="compositionally biased region" description="Basic and acidic residues" evidence="6">
    <location>
        <begin position="1332"/>
        <end position="1350"/>
    </location>
</feature>
<dbReference type="GO" id="GO:0006325">
    <property type="term" value="P:chromatin organization"/>
    <property type="evidence" value="ECO:0007669"/>
    <property type="project" value="UniProtKB-KW"/>
</dbReference>
<dbReference type="InterPro" id="IPR046341">
    <property type="entry name" value="SET_dom_sf"/>
</dbReference>
<dbReference type="SUPFAM" id="SSF57903">
    <property type="entry name" value="FYVE/PHD zinc finger"/>
    <property type="match status" value="1"/>
</dbReference>
<dbReference type="GO" id="GO:0008757">
    <property type="term" value="F:S-adenosylmethionine-dependent methyltransferase activity"/>
    <property type="evidence" value="ECO:0007669"/>
    <property type="project" value="UniProtKB-ARBA"/>
</dbReference>
<feature type="compositionally biased region" description="Basic and acidic residues" evidence="6">
    <location>
        <begin position="874"/>
        <end position="916"/>
    </location>
</feature>
<dbReference type="GO" id="GO:0006355">
    <property type="term" value="P:regulation of DNA-templated transcription"/>
    <property type="evidence" value="ECO:0007669"/>
    <property type="project" value="TreeGrafter"/>
</dbReference>
<feature type="compositionally biased region" description="Pro residues" evidence="6">
    <location>
        <begin position="1310"/>
        <end position="1323"/>
    </location>
</feature>
<feature type="domain" description="SET" evidence="8">
    <location>
        <begin position="606"/>
        <end position="733"/>
    </location>
</feature>
<evidence type="ECO:0008006" key="11">
    <source>
        <dbReference type="Google" id="ProtNLM"/>
    </source>
</evidence>
<feature type="compositionally biased region" description="Basic residues" evidence="6">
    <location>
        <begin position="792"/>
        <end position="815"/>
    </location>
</feature>
<evidence type="ECO:0000256" key="6">
    <source>
        <dbReference type="SAM" id="MobiDB-lite"/>
    </source>
</evidence>
<dbReference type="SMART" id="SM00317">
    <property type="entry name" value="SET"/>
    <property type="match status" value="1"/>
</dbReference>
<feature type="region of interest" description="Disordered" evidence="6">
    <location>
        <begin position="1424"/>
        <end position="1443"/>
    </location>
</feature>
<dbReference type="EMBL" id="VYZN01000027">
    <property type="protein sequence ID" value="KAE9534834.1"/>
    <property type="molecule type" value="Genomic_DNA"/>
</dbReference>
<dbReference type="InterPro" id="IPR019787">
    <property type="entry name" value="Znf_PHD-finger"/>
</dbReference>
<feature type="compositionally biased region" description="Polar residues" evidence="6">
    <location>
        <begin position="1251"/>
        <end position="1261"/>
    </location>
</feature>
<feature type="compositionally biased region" description="Basic and acidic residues" evidence="6">
    <location>
        <begin position="856"/>
        <end position="866"/>
    </location>
</feature>
<protein>
    <recommendedName>
        <fullName evidence="11">SET domain-containing protein</fullName>
    </recommendedName>
</protein>
<dbReference type="InterPro" id="IPR011011">
    <property type="entry name" value="Znf_FYVE_PHD"/>
</dbReference>
<dbReference type="InterPro" id="IPR019786">
    <property type="entry name" value="Zinc_finger_PHD-type_CS"/>
</dbReference>
<evidence type="ECO:0000256" key="2">
    <source>
        <dbReference type="ARBA" id="ARBA00022771"/>
    </source>
</evidence>
<feature type="region of interest" description="Disordered" evidence="6">
    <location>
        <begin position="299"/>
        <end position="335"/>
    </location>
</feature>
<dbReference type="Pfam" id="PF20826">
    <property type="entry name" value="PHD_5"/>
    <property type="match status" value="1"/>
</dbReference>
<feature type="compositionally biased region" description="Basic residues" evidence="6">
    <location>
        <begin position="440"/>
        <end position="457"/>
    </location>
</feature>
<evidence type="ECO:0000256" key="4">
    <source>
        <dbReference type="ARBA" id="ARBA00022853"/>
    </source>
</evidence>
<evidence type="ECO:0000256" key="1">
    <source>
        <dbReference type="ARBA" id="ARBA00022723"/>
    </source>
</evidence>
<dbReference type="Proteomes" id="UP000475862">
    <property type="component" value="Unassembled WGS sequence"/>
</dbReference>
<evidence type="ECO:0000259" key="8">
    <source>
        <dbReference type="PROSITE" id="PS50280"/>
    </source>
</evidence>
<dbReference type="PROSITE" id="PS50016">
    <property type="entry name" value="ZF_PHD_2"/>
    <property type="match status" value="1"/>
</dbReference>
<dbReference type="InterPro" id="IPR013083">
    <property type="entry name" value="Znf_RING/FYVE/PHD"/>
</dbReference>
<name>A0A6G0TLT7_APHGL</name>
<dbReference type="GO" id="GO:0008170">
    <property type="term" value="F:N-methyltransferase activity"/>
    <property type="evidence" value="ECO:0007669"/>
    <property type="project" value="UniProtKB-ARBA"/>
</dbReference>
<feature type="region of interest" description="Disordered" evidence="6">
    <location>
        <begin position="1018"/>
        <end position="1055"/>
    </location>
</feature>
<dbReference type="GO" id="GO:0008276">
    <property type="term" value="F:protein methyltransferase activity"/>
    <property type="evidence" value="ECO:0007669"/>
    <property type="project" value="UniProtKB-ARBA"/>
</dbReference>
<dbReference type="GO" id="GO:0070210">
    <property type="term" value="C:Rpd3L-Expanded complex"/>
    <property type="evidence" value="ECO:0007669"/>
    <property type="project" value="TreeGrafter"/>
</dbReference>
<organism evidence="9 10">
    <name type="scientific">Aphis glycines</name>
    <name type="common">Soybean aphid</name>
    <dbReference type="NCBI Taxonomy" id="307491"/>
    <lineage>
        <taxon>Eukaryota</taxon>
        <taxon>Metazoa</taxon>
        <taxon>Ecdysozoa</taxon>
        <taxon>Arthropoda</taxon>
        <taxon>Hexapoda</taxon>
        <taxon>Insecta</taxon>
        <taxon>Pterygota</taxon>
        <taxon>Neoptera</taxon>
        <taxon>Paraneoptera</taxon>
        <taxon>Hemiptera</taxon>
        <taxon>Sternorrhyncha</taxon>
        <taxon>Aphidomorpha</taxon>
        <taxon>Aphidoidea</taxon>
        <taxon>Aphididae</taxon>
        <taxon>Aphidini</taxon>
        <taxon>Aphis</taxon>
        <taxon>Aphis</taxon>
    </lineage>
</organism>
<feature type="domain" description="PHD-type" evidence="7">
    <location>
        <begin position="342"/>
        <end position="390"/>
    </location>
</feature>
<dbReference type="PANTHER" id="PTHR46462">
    <property type="entry name" value="UPSET, ISOFORM A"/>
    <property type="match status" value="1"/>
</dbReference>
<accession>A0A6G0TLT7</accession>
<proteinExistence type="predicted"/>
<dbReference type="CDD" id="cd15550">
    <property type="entry name" value="PHD_MLL5"/>
    <property type="match status" value="1"/>
</dbReference>
<feature type="compositionally biased region" description="Polar residues" evidence="6">
    <location>
        <begin position="1353"/>
        <end position="1368"/>
    </location>
</feature>
<feature type="region of interest" description="Disordered" evidence="6">
    <location>
        <begin position="418"/>
        <end position="490"/>
    </location>
</feature>
<keyword evidence="10" id="KW-1185">Reference proteome</keyword>
<feature type="compositionally biased region" description="Acidic residues" evidence="6">
    <location>
        <begin position="973"/>
        <end position="989"/>
    </location>
</feature>
<evidence type="ECO:0000256" key="5">
    <source>
        <dbReference type="PROSITE-ProRule" id="PRU00146"/>
    </source>
</evidence>
<comment type="caution">
    <text evidence="9">The sequence shown here is derived from an EMBL/GenBank/DDBJ whole genome shotgun (WGS) entry which is preliminary data.</text>
</comment>
<feature type="compositionally biased region" description="Pro residues" evidence="6">
    <location>
        <begin position="819"/>
        <end position="837"/>
    </location>
</feature>
<dbReference type="Pfam" id="PF00856">
    <property type="entry name" value="SET"/>
    <property type="match status" value="1"/>
</dbReference>
<dbReference type="GO" id="GO:0008270">
    <property type="term" value="F:zinc ion binding"/>
    <property type="evidence" value="ECO:0007669"/>
    <property type="project" value="UniProtKB-KW"/>
</dbReference>
<dbReference type="CDD" id="cd10529">
    <property type="entry name" value="SET_SETD5-like"/>
    <property type="match status" value="1"/>
</dbReference>
<reference evidence="9 10" key="1">
    <citation type="submission" date="2019-08" db="EMBL/GenBank/DDBJ databases">
        <title>The genome of the soybean aphid Biotype 1, its phylome, world population structure and adaptation to the North American continent.</title>
        <authorList>
            <person name="Giordano R."/>
            <person name="Donthu R.K."/>
            <person name="Hernandez A.G."/>
            <person name="Wright C.L."/>
            <person name="Zimin A.V."/>
        </authorList>
    </citation>
    <scope>NUCLEOTIDE SEQUENCE [LARGE SCALE GENOMIC DNA]</scope>
    <source>
        <tissue evidence="9">Whole aphids</tissue>
    </source>
</reference>
<feature type="compositionally biased region" description="Basic residues" evidence="6">
    <location>
        <begin position="927"/>
        <end position="959"/>
    </location>
</feature>
<dbReference type="Gene3D" id="3.30.40.10">
    <property type="entry name" value="Zinc/RING finger domain, C3HC4 (zinc finger)"/>
    <property type="match status" value="1"/>
</dbReference>
<dbReference type="SUPFAM" id="SSF82199">
    <property type="entry name" value="SET domain"/>
    <property type="match status" value="1"/>
</dbReference>
<dbReference type="Gene3D" id="2.170.270.10">
    <property type="entry name" value="SET domain"/>
    <property type="match status" value="1"/>
</dbReference>
<feature type="compositionally biased region" description="Polar residues" evidence="6">
    <location>
        <begin position="1271"/>
        <end position="1295"/>
    </location>
</feature>
<dbReference type="PANTHER" id="PTHR46462:SF3">
    <property type="entry name" value="UPSET, ISOFORM A"/>
    <property type="match status" value="1"/>
</dbReference>
<evidence type="ECO:0000259" key="7">
    <source>
        <dbReference type="PROSITE" id="PS50016"/>
    </source>
</evidence>
<evidence type="ECO:0000256" key="3">
    <source>
        <dbReference type="ARBA" id="ARBA00022833"/>
    </source>
</evidence>
<dbReference type="InterPro" id="IPR001965">
    <property type="entry name" value="Znf_PHD"/>
</dbReference>
<dbReference type="PROSITE" id="PS01359">
    <property type="entry name" value="ZF_PHD_1"/>
    <property type="match status" value="1"/>
</dbReference>
<gene>
    <name evidence="9" type="ORF">AGLY_008126</name>
</gene>
<dbReference type="OrthoDB" id="1928087at2759"/>
<keyword evidence="2 5" id="KW-0863">Zinc-finger</keyword>
<evidence type="ECO:0000313" key="10">
    <source>
        <dbReference type="Proteomes" id="UP000475862"/>
    </source>
</evidence>
<dbReference type="SMART" id="SM00249">
    <property type="entry name" value="PHD"/>
    <property type="match status" value="1"/>
</dbReference>
<feature type="region of interest" description="Disordered" evidence="6">
    <location>
        <begin position="1250"/>
        <end position="1368"/>
    </location>
</feature>
<feature type="compositionally biased region" description="Low complexity" evidence="6">
    <location>
        <begin position="161"/>
        <end position="174"/>
    </location>
</feature>
<sequence>MESDGNVRTPGSAAYFLVGSSRVPCGPAVSGQLTIPVGRPMSNQDVSGPSLIVQMTPSRSQAQDHHARATVVRTTNQPVTMHRFPLQLNHTSANHILSPNQHFKQIPVYQRNPSSIQMESVRKNVFVSTQVASPQLPYNRVGLTPHMLMTYMPPRNRHSNNQRPRVVPVNRPNPMLRRDHCPSDDELLEVTEHRPVYDAKNPAELIKVEHNYCFVPRVSPQRTNQINGLTSTINVTSGQSCIVSPTVSQIQPQTQYNVVNNNNNNNNKVIQKSASIPNNVPISTSESLQSLQSLVKHEPQVQVESELSASDHDLDGQGEETDTAPEAVAEGKDNIKSEEPAVTRCICEMEHDDGFMISCDKCLVWQHVDCVLESRNNLPEEYLCERCSPRPFNKEAAAALQHMKLAKRIAMASASHLRHSSDSDLSSELDMPIERNNIQNKRKKYKSRQKNTPKRKTNGLPSSQLKQRRKSGPSPGPRKKGSMTPEKKALAEERKKMLIKRKEMLLEKKRLAAMDKKKKVNQEKKIIQKKKTIDYSSDDEPKVFKTDKLNKQHTKSNTEQPVDQLRNWIDKYEEAVTNHYSQELRARLSAIKPNGSVTSGELRTPVKIPISRTKMSLLPSGIKMLVSSSVLTNNQPIVEVRGKFTWTGSLAYKDPIPNRTDPYVFFYVVRFSTDCDIEVCVDCRTYGNDARFVRRSCKPNAELKHYIEKGSIHLYIVANRYIEKNTEITINHQAAVPFKRCNCGDPSTCTASISPTPHITTPPTPVVPKSASSSPLIDPTVSNSSDDENKPQRNKRTRQQRNMKKPNKKIVKRTLPKVETPPPPPPPPLPSLLPHPLTPVKSKEPNGPGRPKSPVKKVETSPEPDLKSNNNDNKLVKRMNEMSREERKMVAIMKAFERMEKKEARKQESRSHKDTDSFNNSSSHNLNRNRVRKSVVKRKQRPSNKNSRSKSTRTNRPQRRAAAISSRSYNSSSDEDDNNNDDDDDDEEEDRKGRLLSKKRVQNRCKFSVRFQHRPSALSSIPRSMLRRSPHSSLLNTPSKMDSEEASGSEGTPPAPLSNTCMLVAAAVGPLAPGFKFPNTKKDFVNSWVKSEGNSPTGSEDFKLGESGCAKKRWLQQAISEQDSVGISNGDQQVGPLKKRRMARESMSDCPSPTVPGSGHMNFADDDVIEDEEVEQASRNIASIDSKLAIFENKSIPLIDLQKSSNTVALVESFLGEFKPDDEGTAELVTQDKSNVKIMVEIKNEAVVDPQPTQETLTNKTIPIKHENKVSNEVTDQPDTTDVQSPVNKSNNTAKETIKESVIPIVEQPPSSPPPPPPPPPPPVKRKLSLSEYRRRKESQATVTKEKDVETGASDTRPSPSVSPNTTLAAYEEITQQVIAKSLELESKLALQSSPSLFETTISKEEPKQWENLNDRLRRQFGVNITEDLPKRHPRLSPPPEFIPTPIESSRYSYYHRSDEQLYSCAKEDLLLPSTTVHDNGPPKLFSPPSQAYFSTMFFRQPPPPPPPPPPPV</sequence>
<feature type="region of interest" description="Disordered" evidence="6">
    <location>
        <begin position="752"/>
        <end position="997"/>
    </location>
</feature>
<dbReference type="GO" id="GO:0034967">
    <property type="term" value="C:Set3 complex"/>
    <property type="evidence" value="ECO:0007669"/>
    <property type="project" value="TreeGrafter"/>
</dbReference>
<feature type="region of interest" description="Disordered" evidence="6">
    <location>
        <begin position="155"/>
        <end position="177"/>
    </location>
</feature>
<evidence type="ECO:0000313" key="9">
    <source>
        <dbReference type="EMBL" id="KAE9534834.1"/>
    </source>
</evidence>
<feature type="compositionally biased region" description="Polar residues" evidence="6">
    <location>
        <begin position="1031"/>
        <end position="1040"/>
    </location>
</feature>
<dbReference type="PROSITE" id="PS50280">
    <property type="entry name" value="SET"/>
    <property type="match status" value="1"/>
</dbReference>
<dbReference type="InterPro" id="IPR001214">
    <property type="entry name" value="SET_dom"/>
</dbReference>
<keyword evidence="4" id="KW-0156">Chromatin regulator</keyword>